<dbReference type="Proteomes" id="UP000243797">
    <property type="component" value="Unassembled WGS sequence"/>
</dbReference>
<accession>A0A2K1QRL5</accession>
<keyword evidence="2" id="KW-0812">Transmembrane</keyword>
<keyword evidence="4" id="KW-1185">Reference proteome</keyword>
<dbReference type="InParanoid" id="A0A2K1QRL5"/>
<protein>
    <recommendedName>
        <fullName evidence="5">Nucleotide-diphospho-sugar transferase</fullName>
    </recommendedName>
</protein>
<name>A0A2K1QRL5_9PEZI</name>
<dbReference type="STRING" id="2082308.A0A2K1QRL5"/>
<keyword evidence="2" id="KW-0472">Membrane</keyword>
<evidence type="ECO:0000256" key="2">
    <source>
        <dbReference type="SAM" id="Phobius"/>
    </source>
</evidence>
<reference evidence="3 4" key="1">
    <citation type="submission" date="2017-06" db="EMBL/GenBank/DDBJ databases">
        <title>Draft genome sequence of a variant of Elsinoe murrayae.</title>
        <authorList>
            <person name="Cheng Q."/>
        </authorList>
    </citation>
    <scope>NUCLEOTIDE SEQUENCE [LARGE SCALE GENOMIC DNA]</scope>
    <source>
        <strain evidence="3 4">CQ-2017a</strain>
    </source>
</reference>
<dbReference type="EMBL" id="NKHZ01000049">
    <property type="protein sequence ID" value="PNS17692.1"/>
    <property type="molecule type" value="Genomic_DNA"/>
</dbReference>
<dbReference type="InterPro" id="IPR050587">
    <property type="entry name" value="GNT1/Glycosyltrans_8"/>
</dbReference>
<feature type="transmembrane region" description="Helical" evidence="2">
    <location>
        <begin position="7"/>
        <end position="24"/>
    </location>
</feature>
<proteinExistence type="predicted"/>
<feature type="region of interest" description="Disordered" evidence="1">
    <location>
        <begin position="196"/>
        <end position="215"/>
    </location>
</feature>
<evidence type="ECO:0000313" key="4">
    <source>
        <dbReference type="Proteomes" id="UP000243797"/>
    </source>
</evidence>
<evidence type="ECO:0000313" key="3">
    <source>
        <dbReference type="EMBL" id="PNS17692.1"/>
    </source>
</evidence>
<dbReference type="PANTHER" id="PTHR11183">
    <property type="entry name" value="GLYCOGENIN SUBFAMILY MEMBER"/>
    <property type="match status" value="1"/>
</dbReference>
<sequence length="367" mass="41347">MSSPKPIILCIALFLISALLTLYYQSPTSPPSPFRSSKPPTHHPSHPRLAFATFLGGNTNPSASADDHLPPDSSSSSSQVSDGYFLGARVLAYQLLHSPITATNLSIPFVILTTPDVAPWKIARLRADGATVVPVAKVDNGWIRAADPRWRDVMTKLRLWELEGYDKVCFMDGDTLITRRLDDVFWDEGTVVQTPRPVGGVREGRGEGGAGDEAVEEERGLPRNYMFAAHTDAFGYEHPWPPGEGGYFNVGFFCFRPSREVFEYYMRVAGMQGKFDPTFPEQNLLNHVHRKDGRMPWAKLWEGWNVNWPTERDWRNGVGSFHAKYWDGDPSHDKVLKAIWREQRAEMEGYWRGREAREGRISGTHGA</sequence>
<dbReference type="InterPro" id="IPR029044">
    <property type="entry name" value="Nucleotide-diphossugar_trans"/>
</dbReference>
<evidence type="ECO:0008006" key="5">
    <source>
        <dbReference type="Google" id="ProtNLM"/>
    </source>
</evidence>
<dbReference type="OrthoDB" id="2014201at2759"/>
<dbReference type="SUPFAM" id="SSF53448">
    <property type="entry name" value="Nucleotide-diphospho-sugar transferases"/>
    <property type="match status" value="1"/>
</dbReference>
<dbReference type="Gene3D" id="3.90.550.10">
    <property type="entry name" value="Spore Coat Polysaccharide Biosynthesis Protein SpsA, Chain A"/>
    <property type="match status" value="1"/>
</dbReference>
<evidence type="ECO:0000256" key="1">
    <source>
        <dbReference type="SAM" id="MobiDB-lite"/>
    </source>
</evidence>
<comment type="caution">
    <text evidence="3">The sequence shown here is derived from an EMBL/GenBank/DDBJ whole genome shotgun (WGS) entry which is preliminary data.</text>
</comment>
<gene>
    <name evidence="3" type="ORF">CAC42_3087</name>
</gene>
<dbReference type="AlphaFoldDB" id="A0A2K1QRL5"/>
<keyword evidence="2" id="KW-1133">Transmembrane helix</keyword>
<organism evidence="3 4">
    <name type="scientific">Sphaceloma murrayae</name>
    <dbReference type="NCBI Taxonomy" id="2082308"/>
    <lineage>
        <taxon>Eukaryota</taxon>
        <taxon>Fungi</taxon>
        <taxon>Dikarya</taxon>
        <taxon>Ascomycota</taxon>
        <taxon>Pezizomycotina</taxon>
        <taxon>Dothideomycetes</taxon>
        <taxon>Dothideomycetidae</taxon>
        <taxon>Myriangiales</taxon>
        <taxon>Elsinoaceae</taxon>
        <taxon>Sphaceloma</taxon>
    </lineage>
</organism>